<evidence type="ECO:0000256" key="3">
    <source>
        <dbReference type="ARBA" id="ARBA00023295"/>
    </source>
</evidence>
<dbReference type="EMBL" id="JALJOT010000002">
    <property type="protein sequence ID" value="KAK9917604.1"/>
    <property type="molecule type" value="Genomic_DNA"/>
</dbReference>
<sequence length="319" mass="34137">MTQQRKKLLIDTDPGVDDAMAILVAFNSPEVEVVGLTTVFGNVYTQTATHNAFKLLELAGMTQVPVAEGSHVTLNGTPKTWVADFVHGSDGFGNMNFPAVQGTRWSGSAAEFIVQTVRDHPGEVSILALGPLTNIAIAMQLDSSTAEKAAEIVVLGGAFFVNGNVNPAAEANMYGDPEAADFVLGQGGNIKIVGLDVTHSCQFTGTDLRGLQGRGRFGTFLAQITAFYLKYHQDSYDMDSVYVHDPSALAAVLQPSLFTWRSGQVRVLTESVATGMTVMDVGLKRWNNPHGWTDRANVQVAVAVNAAETTTMLLERMAA</sequence>
<evidence type="ECO:0000313" key="6">
    <source>
        <dbReference type="Proteomes" id="UP001491310"/>
    </source>
</evidence>
<comment type="caution">
    <text evidence="5">The sequence shown here is derived from an EMBL/GenBank/DDBJ whole genome shotgun (WGS) entry which is preliminary data.</text>
</comment>
<keyword evidence="3" id="KW-0326">Glycosidase</keyword>
<feature type="domain" description="Inosine/uridine-preferring nucleoside hydrolase" evidence="4">
    <location>
        <begin position="8"/>
        <end position="308"/>
    </location>
</feature>
<evidence type="ECO:0000259" key="4">
    <source>
        <dbReference type="Pfam" id="PF01156"/>
    </source>
</evidence>
<protein>
    <recommendedName>
        <fullName evidence="4">Inosine/uridine-preferring nucleoside hydrolase domain-containing protein</fullName>
    </recommendedName>
</protein>
<name>A0ABR2Z064_9CHLO</name>
<organism evidence="5 6">
    <name type="scientific">Coccomyxa subellipsoidea</name>
    <dbReference type="NCBI Taxonomy" id="248742"/>
    <lineage>
        <taxon>Eukaryota</taxon>
        <taxon>Viridiplantae</taxon>
        <taxon>Chlorophyta</taxon>
        <taxon>core chlorophytes</taxon>
        <taxon>Trebouxiophyceae</taxon>
        <taxon>Trebouxiophyceae incertae sedis</taxon>
        <taxon>Coccomyxaceae</taxon>
        <taxon>Coccomyxa</taxon>
    </lineage>
</organism>
<dbReference type="CDD" id="cd02650">
    <property type="entry name" value="nuc_hydro_CaPnhB"/>
    <property type="match status" value="1"/>
</dbReference>
<dbReference type="Pfam" id="PF01156">
    <property type="entry name" value="IU_nuc_hydro"/>
    <property type="match status" value="1"/>
</dbReference>
<proteinExistence type="inferred from homology"/>
<keyword evidence="6" id="KW-1185">Reference proteome</keyword>
<dbReference type="Proteomes" id="UP001491310">
    <property type="component" value="Unassembled WGS sequence"/>
</dbReference>
<comment type="similarity">
    <text evidence="1">Belongs to the IUNH family.</text>
</comment>
<dbReference type="Gene3D" id="3.90.245.10">
    <property type="entry name" value="Ribonucleoside hydrolase-like"/>
    <property type="match status" value="1"/>
</dbReference>
<dbReference type="InterPro" id="IPR023186">
    <property type="entry name" value="IUNH"/>
</dbReference>
<dbReference type="SUPFAM" id="SSF53590">
    <property type="entry name" value="Nucleoside hydrolase"/>
    <property type="match status" value="1"/>
</dbReference>
<dbReference type="InterPro" id="IPR001910">
    <property type="entry name" value="Inosine/uridine_hydrolase_dom"/>
</dbReference>
<evidence type="ECO:0000256" key="1">
    <source>
        <dbReference type="ARBA" id="ARBA00009176"/>
    </source>
</evidence>
<gene>
    <name evidence="5" type="ORF">WJX75_006335</name>
</gene>
<keyword evidence="2" id="KW-0378">Hydrolase</keyword>
<evidence type="ECO:0000313" key="5">
    <source>
        <dbReference type="EMBL" id="KAK9917604.1"/>
    </source>
</evidence>
<accession>A0ABR2Z064</accession>
<dbReference type="PANTHER" id="PTHR12304:SF4">
    <property type="entry name" value="URIDINE NUCLEOSIDASE"/>
    <property type="match status" value="1"/>
</dbReference>
<evidence type="ECO:0000256" key="2">
    <source>
        <dbReference type="ARBA" id="ARBA00022801"/>
    </source>
</evidence>
<dbReference type="PANTHER" id="PTHR12304">
    <property type="entry name" value="INOSINE-URIDINE PREFERRING NUCLEOSIDE HYDROLASE"/>
    <property type="match status" value="1"/>
</dbReference>
<reference evidence="5 6" key="1">
    <citation type="journal article" date="2024" name="Nat. Commun.">
        <title>Phylogenomics reveals the evolutionary origins of lichenization in chlorophyte algae.</title>
        <authorList>
            <person name="Puginier C."/>
            <person name="Libourel C."/>
            <person name="Otte J."/>
            <person name="Skaloud P."/>
            <person name="Haon M."/>
            <person name="Grisel S."/>
            <person name="Petersen M."/>
            <person name="Berrin J.G."/>
            <person name="Delaux P.M."/>
            <person name="Dal Grande F."/>
            <person name="Keller J."/>
        </authorList>
    </citation>
    <scope>NUCLEOTIDE SEQUENCE [LARGE SCALE GENOMIC DNA]</scope>
    <source>
        <strain evidence="5 6">SAG 216-7</strain>
    </source>
</reference>
<dbReference type="InterPro" id="IPR036452">
    <property type="entry name" value="Ribo_hydro-like"/>
</dbReference>